<proteinExistence type="predicted"/>
<feature type="transmembrane region" description="Helical" evidence="2">
    <location>
        <begin position="228"/>
        <end position="253"/>
    </location>
</feature>
<dbReference type="OMA" id="PRASIHQ"/>
<protein>
    <submittedName>
        <fullName evidence="3">Uncharacterized protein</fullName>
    </submittedName>
</protein>
<feature type="region of interest" description="Disordered" evidence="1">
    <location>
        <begin position="1"/>
        <end position="45"/>
    </location>
</feature>
<dbReference type="EMBL" id="CM035408">
    <property type="protein sequence ID" value="KAH7441017.1"/>
    <property type="molecule type" value="Genomic_DNA"/>
</dbReference>
<dbReference type="PANTHER" id="PTHR35469">
    <property type="entry name" value="TRANSMEMBRANE PROTEIN"/>
    <property type="match status" value="1"/>
</dbReference>
<feature type="transmembrane region" description="Helical" evidence="2">
    <location>
        <begin position="302"/>
        <end position="323"/>
    </location>
</feature>
<evidence type="ECO:0000313" key="3">
    <source>
        <dbReference type="EMBL" id="KAH7441017.1"/>
    </source>
</evidence>
<organism evidence="3 4">
    <name type="scientific">Ceratopteris richardii</name>
    <name type="common">Triangle waterfern</name>
    <dbReference type="NCBI Taxonomy" id="49495"/>
    <lineage>
        <taxon>Eukaryota</taxon>
        <taxon>Viridiplantae</taxon>
        <taxon>Streptophyta</taxon>
        <taxon>Embryophyta</taxon>
        <taxon>Tracheophyta</taxon>
        <taxon>Polypodiopsida</taxon>
        <taxon>Polypodiidae</taxon>
        <taxon>Polypodiales</taxon>
        <taxon>Pteridineae</taxon>
        <taxon>Pteridaceae</taxon>
        <taxon>Parkerioideae</taxon>
        <taxon>Ceratopteris</taxon>
    </lineage>
</organism>
<gene>
    <name evidence="3" type="ORF">KP509_03G021400</name>
</gene>
<comment type="caution">
    <text evidence="3">The sequence shown here is derived from an EMBL/GenBank/DDBJ whole genome shotgun (WGS) entry which is preliminary data.</text>
</comment>
<dbReference type="PANTHER" id="PTHR35469:SF4">
    <property type="entry name" value="TRANSMEMBRANE PROTEIN"/>
    <property type="match status" value="1"/>
</dbReference>
<evidence type="ECO:0000256" key="2">
    <source>
        <dbReference type="SAM" id="Phobius"/>
    </source>
</evidence>
<sequence>MQNSHLKNSDRHRVKKPRQIPSKTKTNPEQLRKVGLAHSMPTDKELREARRQRILARGSDRLAYITGDKSKQNSPRASPVLAPHEVSSFSTQTSAEESRSASAVARIVEVTRSGSDEGRMVQELNQHEANLKLPEVSEETSGEVISTSDRQSVKEPIVRTSLAPVMSNELSQAVKPPKRTDTVYVRIIIESIEASESLRASMAAIVAILVALQSVLSHCGHSWGNVIAILLPLWPLCLVCITDLVLVTGAYILHTQKKLLKRDLYISSANDLDGSFGKFSKALEVVGQLNDVLSIGLLLKKVVAAIFLDCSIYVVALICSFSVCDYTFSFC</sequence>
<keyword evidence="2" id="KW-0472">Membrane</keyword>
<evidence type="ECO:0000256" key="1">
    <source>
        <dbReference type="SAM" id="MobiDB-lite"/>
    </source>
</evidence>
<keyword evidence="2" id="KW-1133">Transmembrane helix</keyword>
<dbReference type="Proteomes" id="UP000825935">
    <property type="component" value="Chromosome 3"/>
</dbReference>
<name>A0A8T2UXZ1_CERRI</name>
<evidence type="ECO:0000313" key="4">
    <source>
        <dbReference type="Proteomes" id="UP000825935"/>
    </source>
</evidence>
<dbReference type="AlphaFoldDB" id="A0A8T2UXZ1"/>
<accession>A0A8T2UXZ1</accession>
<keyword evidence="4" id="KW-1185">Reference proteome</keyword>
<dbReference type="OrthoDB" id="1922492at2759"/>
<feature type="region of interest" description="Disordered" evidence="1">
    <location>
        <begin position="66"/>
        <end position="97"/>
    </location>
</feature>
<keyword evidence="2" id="KW-0812">Transmembrane</keyword>
<reference evidence="3" key="1">
    <citation type="submission" date="2021-08" db="EMBL/GenBank/DDBJ databases">
        <title>WGS assembly of Ceratopteris richardii.</title>
        <authorList>
            <person name="Marchant D.B."/>
            <person name="Chen G."/>
            <person name="Jenkins J."/>
            <person name="Shu S."/>
            <person name="Leebens-Mack J."/>
            <person name="Grimwood J."/>
            <person name="Schmutz J."/>
            <person name="Soltis P."/>
            <person name="Soltis D."/>
            <person name="Chen Z.-H."/>
        </authorList>
    </citation>
    <scope>NUCLEOTIDE SEQUENCE</scope>
    <source>
        <strain evidence="3">Whitten #5841</strain>
        <tissue evidence="3">Leaf</tissue>
    </source>
</reference>
<feature type="transmembrane region" description="Helical" evidence="2">
    <location>
        <begin position="198"/>
        <end position="216"/>
    </location>
</feature>